<dbReference type="EMBL" id="JAUJFL010000004">
    <property type="protein sequence ID" value="KAK2605420.1"/>
    <property type="molecule type" value="Genomic_DNA"/>
</dbReference>
<feature type="transmembrane region" description="Helical" evidence="6">
    <location>
        <begin position="33"/>
        <end position="52"/>
    </location>
</feature>
<evidence type="ECO:0000259" key="7">
    <source>
        <dbReference type="Pfam" id="PF20684"/>
    </source>
</evidence>
<dbReference type="PANTHER" id="PTHR33048:SF158">
    <property type="entry name" value="MEMBRANE PROTEIN PTH11-LIKE, PUTATIVE-RELATED"/>
    <property type="match status" value="1"/>
</dbReference>
<dbReference type="Proteomes" id="UP001265746">
    <property type="component" value="Unassembled WGS sequence"/>
</dbReference>
<feature type="domain" description="Rhodopsin" evidence="7">
    <location>
        <begin position="52"/>
        <end position="292"/>
    </location>
</feature>
<evidence type="ECO:0000256" key="6">
    <source>
        <dbReference type="SAM" id="Phobius"/>
    </source>
</evidence>
<feature type="transmembrane region" description="Helical" evidence="6">
    <location>
        <begin position="199"/>
        <end position="217"/>
    </location>
</feature>
<keyword evidence="4 6" id="KW-0472">Membrane</keyword>
<proteinExistence type="inferred from homology"/>
<dbReference type="Pfam" id="PF20684">
    <property type="entry name" value="Fung_rhodopsin"/>
    <property type="match status" value="1"/>
</dbReference>
<comment type="caution">
    <text evidence="8">The sequence shown here is derived from an EMBL/GenBank/DDBJ whole genome shotgun (WGS) entry which is preliminary data.</text>
</comment>
<feature type="transmembrane region" description="Helical" evidence="6">
    <location>
        <begin position="267"/>
        <end position="288"/>
    </location>
</feature>
<sequence length="399" mass="43653">MPAFKRIDLSQIPSSQPPEGVIPNFVDPESIGYIPRIGIYILLPLMLIFLALRIGTRVKLNHAVGADDIICILAAACTVVYCGCVLPFLGNLLGRHQWDVPLSEVTNHFVRTLTISLIFSNFATMLIKVSLLLFYLRIFNPVLWARVAIWAGLVASVVFYAISNIVMLSVCVPPSGKTWLETAASPTCTSVEYKVTLAGGWFGTIADFFIVAIPVRLISTLVVNKQRKVGILAIFLTGLLACAASVAGLAQRYKLSYTDITYNDTLIFIYNIIEVIIAIICSCMPILAAPLRAIVTKMTSSWSYLKKTTKTLVAPKGATGEHSDKLPSIPDAKISGLRTFIRRFNRSTSQQSTVRMDMSNFSKLGSVDDEYHRQLKAYHANEAAGISAPSTPGSRGRGM</sequence>
<evidence type="ECO:0000256" key="2">
    <source>
        <dbReference type="ARBA" id="ARBA00022692"/>
    </source>
</evidence>
<keyword evidence="2 6" id="KW-0812">Transmembrane</keyword>
<dbReference type="PANTHER" id="PTHR33048">
    <property type="entry name" value="PTH11-LIKE INTEGRAL MEMBRANE PROTEIN (AFU_ORTHOLOGUE AFUA_5G11245)"/>
    <property type="match status" value="1"/>
</dbReference>
<evidence type="ECO:0000256" key="3">
    <source>
        <dbReference type="ARBA" id="ARBA00022989"/>
    </source>
</evidence>
<dbReference type="InterPro" id="IPR052337">
    <property type="entry name" value="SAT4-like"/>
</dbReference>
<evidence type="ECO:0000256" key="1">
    <source>
        <dbReference type="ARBA" id="ARBA00004141"/>
    </source>
</evidence>
<name>A0AAD9SDX2_PHOAM</name>
<evidence type="ECO:0000313" key="9">
    <source>
        <dbReference type="Proteomes" id="UP001265746"/>
    </source>
</evidence>
<feature type="transmembrane region" description="Helical" evidence="6">
    <location>
        <begin position="147"/>
        <end position="170"/>
    </location>
</feature>
<protein>
    <recommendedName>
        <fullName evidence="7">Rhodopsin domain-containing protein</fullName>
    </recommendedName>
</protein>
<comment type="similarity">
    <text evidence="5">Belongs to the SAT4 family.</text>
</comment>
<dbReference type="GO" id="GO:0016020">
    <property type="term" value="C:membrane"/>
    <property type="evidence" value="ECO:0007669"/>
    <property type="project" value="UniProtKB-SubCell"/>
</dbReference>
<organism evidence="8 9">
    <name type="scientific">Phomopsis amygdali</name>
    <name type="common">Fusicoccum amygdali</name>
    <dbReference type="NCBI Taxonomy" id="1214568"/>
    <lineage>
        <taxon>Eukaryota</taxon>
        <taxon>Fungi</taxon>
        <taxon>Dikarya</taxon>
        <taxon>Ascomycota</taxon>
        <taxon>Pezizomycotina</taxon>
        <taxon>Sordariomycetes</taxon>
        <taxon>Sordariomycetidae</taxon>
        <taxon>Diaporthales</taxon>
        <taxon>Diaporthaceae</taxon>
        <taxon>Diaporthe</taxon>
    </lineage>
</organism>
<keyword evidence="9" id="KW-1185">Reference proteome</keyword>
<evidence type="ECO:0000313" key="8">
    <source>
        <dbReference type="EMBL" id="KAK2605420.1"/>
    </source>
</evidence>
<gene>
    <name evidence="8" type="ORF">N8I77_008257</name>
</gene>
<dbReference type="InterPro" id="IPR049326">
    <property type="entry name" value="Rhodopsin_dom_fungi"/>
</dbReference>
<feature type="transmembrane region" description="Helical" evidence="6">
    <location>
        <begin position="229"/>
        <end position="247"/>
    </location>
</feature>
<comment type="subcellular location">
    <subcellularLocation>
        <location evidence="1">Membrane</location>
        <topology evidence="1">Multi-pass membrane protein</topology>
    </subcellularLocation>
</comment>
<dbReference type="AlphaFoldDB" id="A0AAD9SDX2"/>
<accession>A0AAD9SDX2</accession>
<reference evidence="8" key="1">
    <citation type="submission" date="2023-06" db="EMBL/GenBank/DDBJ databases">
        <authorList>
            <person name="Noh H."/>
        </authorList>
    </citation>
    <scope>NUCLEOTIDE SEQUENCE</scope>
    <source>
        <strain evidence="8">DUCC20226</strain>
    </source>
</reference>
<evidence type="ECO:0000256" key="4">
    <source>
        <dbReference type="ARBA" id="ARBA00023136"/>
    </source>
</evidence>
<feature type="transmembrane region" description="Helical" evidence="6">
    <location>
        <begin position="109"/>
        <end position="135"/>
    </location>
</feature>
<evidence type="ECO:0000256" key="5">
    <source>
        <dbReference type="ARBA" id="ARBA00038359"/>
    </source>
</evidence>
<keyword evidence="3 6" id="KW-1133">Transmembrane helix</keyword>
<feature type="transmembrane region" description="Helical" evidence="6">
    <location>
        <begin position="64"/>
        <end position="89"/>
    </location>
</feature>